<keyword evidence="4" id="KW-0862">Zinc</keyword>
<dbReference type="InterPro" id="IPR036866">
    <property type="entry name" value="RibonucZ/Hydroxyglut_hydro"/>
</dbReference>
<evidence type="ECO:0000313" key="6">
    <source>
        <dbReference type="EMBL" id="AZA93606.1"/>
    </source>
</evidence>
<keyword evidence="7" id="KW-1185">Reference proteome</keyword>
<dbReference type="SMART" id="SM00849">
    <property type="entry name" value="Lactamase_B"/>
    <property type="match status" value="1"/>
</dbReference>
<dbReference type="RefSeq" id="WP_123860404.1">
    <property type="nucleotide sequence ID" value="NZ_CP033923.1"/>
</dbReference>
<dbReference type="InterPro" id="IPR051013">
    <property type="entry name" value="MBL_superfamily_lactonases"/>
</dbReference>
<organism evidence="6 7">
    <name type="scientific">Chryseobacterium nakagawai</name>
    <dbReference type="NCBI Taxonomy" id="1241982"/>
    <lineage>
        <taxon>Bacteria</taxon>
        <taxon>Pseudomonadati</taxon>
        <taxon>Bacteroidota</taxon>
        <taxon>Flavobacteriia</taxon>
        <taxon>Flavobacteriales</taxon>
        <taxon>Weeksellaceae</taxon>
        <taxon>Chryseobacterium group</taxon>
        <taxon>Chryseobacterium</taxon>
    </lineage>
</organism>
<dbReference type="KEGG" id="cnk:EG343_24870"/>
<dbReference type="AlphaFoldDB" id="A0AAD1DT95"/>
<dbReference type="SUPFAM" id="SSF56281">
    <property type="entry name" value="Metallo-hydrolase/oxidoreductase"/>
    <property type="match status" value="1"/>
</dbReference>
<dbReference type="InterPro" id="IPR001279">
    <property type="entry name" value="Metallo-B-lactamas"/>
</dbReference>
<comment type="similarity">
    <text evidence="1">Belongs to the metallo-beta-lactamase superfamily.</text>
</comment>
<feature type="domain" description="Metallo-beta-lactamase" evidence="5">
    <location>
        <begin position="60"/>
        <end position="266"/>
    </location>
</feature>
<keyword evidence="2" id="KW-0479">Metal-binding</keyword>
<dbReference type="Proteomes" id="UP000278288">
    <property type="component" value="Chromosome"/>
</dbReference>
<proteinExistence type="inferred from homology"/>
<gene>
    <name evidence="6" type="ORF">EG343_24870</name>
</gene>
<sequence length="297" mass="34015">MKQNVGFIKTNLKELEVFILTDGFFNIGNPQPILAPDISEEAMHEMLHKLFLPESIYEAPINVMLIKKNDRIILIDTGEGYYNTENAGLLLKSLASAGFQPKEITDIIISHAHRDHIGGILDENHNFIYPNAQYYLSYEEFDFWLGENPDFSKSRNPEINCANIELISGILTSIKPYLQLFDPGDDLFDCIKTEAAPGHTPGHVVFNVYCDEMSITNLVDIIHSPLLVSQPDWGTQWDIDFEMAVQTRKKILEKCSQNRMLIMASHLPWPSIGYVCKINDQFQWMPKSHSDPFYFKL</sequence>
<dbReference type="EMBL" id="CP033923">
    <property type="protein sequence ID" value="AZA93606.1"/>
    <property type="molecule type" value="Genomic_DNA"/>
</dbReference>
<evidence type="ECO:0000256" key="1">
    <source>
        <dbReference type="ARBA" id="ARBA00007749"/>
    </source>
</evidence>
<dbReference type="PANTHER" id="PTHR42978">
    <property type="entry name" value="QUORUM-QUENCHING LACTONASE YTNP-RELATED-RELATED"/>
    <property type="match status" value="1"/>
</dbReference>
<keyword evidence="3" id="KW-0378">Hydrolase</keyword>
<dbReference type="CDD" id="cd07720">
    <property type="entry name" value="OPHC2-like_MBL-fold"/>
    <property type="match status" value="1"/>
</dbReference>
<protein>
    <submittedName>
        <fullName evidence="6">MBL fold metallo-hydrolase</fullName>
    </submittedName>
</protein>
<evidence type="ECO:0000256" key="3">
    <source>
        <dbReference type="ARBA" id="ARBA00022801"/>
    </source>
</evidence>
<evidence type="ECO:0000256" key="2">
    <source>
        <dbReference type="ARBA" id="ARBA00022723"/>
    </source>
</evidence>
<dbReference type="PANTHER" id="PTHR42978:SF6">
    <property type="entry name" value="QUORUM-QUENCHING LACTONASE YTNP-RELATED"/>
    <property type="match status" value="1"/>
</dbReference>
<dbReference type="GO" id="GO:0046872">
    <property type="term" value="F:metal ion binding"/>
    <property type="evidence" value="ECO:0007669"/>
    <property type="project" value="UniProtKB-KW"/>
</dbReference>
<dbReference type="Pfam" id="PF00753">
    <property type="entry name" value="Lactamase_B"/>
    <property type="match status" value="1"/>
</dbReference>
<evidence type="ECO:0000313" key="7">
    <source>
        <dbReference type="Proteomes" id="UP000278288"/>
    </source>
</evidence>
<accession>A0AAD1DT95</accession>
<dbReference type="GO" id="GO:0016787">
    <property type="term" value="F:hydrolase activity"/>
    <property type="evidence" value="ECO:0007669"/>
    <property type="project" value="UniProtKB-KW"/>
</dbReference>
<evidence type="ECO:0000259" key="5">
    <source>
        <dbReference type="SMART" id="SM00849"/>
    </source>
</evidence>
<evidence type="ECO:0000256" key="4">
    <source>
        <dbReference type="ARBA" id="ARBA00022833"/>
    </source>
</evidence>
<dbReference type="Gene3D" id="3.60.15.10">
    <property type="entry name" value="Ribonuclease Z/Hydroxyacylglutathione hydrolase-like"/>
    <property type="match status" value="1"/>
</dbReference>
<name>A0AAD1DT95_CHRNA</name>
<reference evidence="6 7" key="1">
    <citation type="submission" date="2018-11" db="EMBL/GenBank/DDBJ databases">
        <title>Proposal to divide the Flavobacteriaceae and reorganize its genera based on Amino Acid Identity values calculated from whole genome sequences.</title>
        <authorList>
            <person name="Nicholson A.C."/>
            <person name="Gulvik C.A."/>
            <person name="Whitney A.M."/>
            <person name="Humrighouse B.W."/>
            <person name="Bell M."/>
            <person name="Holmes B."/>
            <person name="Steigerwalt A.G."/>
            <person name="Villarma A."/>
            <person name="Sheth M."/>
            <person name="Batra D."/>
            <person name="Pryor J."/>
            <person name="Bernardet J.-F."/>
            <person name="Hugo C."/>
            <person name="Kampfer P."/>
            <person name="Newman J."/>
            <person name="McQuiston J.R."/>
        </authorList>
    </citation>
    <scope>NUCLEOTIDE SEQUENCE [LARGE SCALE GENOMIC DNA]</scope>
    <source>
        <strain evidence="6 7">G0041</strain>
    </source>
</reference>